<dbReference type="RefSeq" id="WP_153663954.1">
    <property type="nucleotide sequence ID" value="NZ_JAAIKR010000010.1"/>
</dbReference>
<keyword evidence="2 3" id="KW-0040">ANK repeat</keyword>
<dbReference type="Pfam" id="PF12796">
    <property type="entry name" value="Ank_2"/>
    <property type="match status" value="2"/>
</dbReference>
<evidence type="ECO:0000313" key="4">
    <source>
        <dbReference type="EMBL" id="MBR9728453.1"/>
    </source>
</evidence>
<dbReference type="Proteomes" id="UP000811844">
    <property type="component" value="Unassembled WGS sequence"/>
</dbReference>
<evidence type="ECO:0000313" key="5">
    <source>
        <dbReference type="Proteomes" id="UP000811844"/>
    </source>
</evidence>
<evidence type="ECO:0000256" key="3">
    <source>
        <dbReference type="PROSITE-ProRule" id="PRU00023"/>
    </source>
</evidence>
<proteinExistence type="predicted"/>
<dbReference type="SMART" id="SM00248">
    <property type="entry name" value="ANK"/>
    <property type="match status" value="6"/>
</dbReference>
<dbReference type="PANTHER" id="PTHR24171">
    <property type="entry name" value="ANKYRIN REPEAT DOMAIN-CONTAINING PROTEIN 39-RELATED"/>
    <property type="match status" value="1"/>
</dbReference>
<organism evidence="4 5">
    <name type="scientific">Shewanella intestini</name>
    <dbReference type="NCBI Taxonomy" id="2017544"/>
    <lineage>
        <taxon>Bacteria</taxon>
        <taxon>Pseudomonadati</taxon>
        <taxon>Pseudomonadota</taxon>
        <taxon>Gammaproteobacteria</taxon>
        <taxon>Alteromonadales</taxon>
        <taxon>Shewanellaceae</taxon>
        <taxon>Shewanella</taxon>
    </lineage>
</organism>
<keyword evidence="5" id="KW-1185">Reference proteome</keyword>
<keyword evidence="1" id="KW-0677">Repeat</keyword>
<name>A0ABS5I351_9GAMM</name>
<comment type="caution">
    <text evidence="4">The sequence shown here is derived from an EMBL/GenBank/DDBJ whole genome shotgun (WGS) entry which is preliminary data.</text>
</comment>
<dbReference type="Gene3D" id="1.25.40.20">
    <property type="entry name" value="Ankyrin repeat-containing domain"/>
    <property type="match status" value="2"/>
</dbReference>
<dbReference type="InterPro" id="IPR002110">
    <property type="entry name" value="Ankyrin_rpt"/>
</dbReference>
<gene>
    <name evidence="4" type="ORF">G3R48_10755</name>
</gene>
<dbReference type="InterPro" id="IPR036770">
    <property type="entry name" value="Ankyrin_rpt-contain_sf"/>
</dbReference>
<feature type="repeat" description="ANK" evidence="3">
    <location>
        <begin position="35"/>
        <end position="67"/>
    </location>
</feature>
<dbReference type="PROSITE" id="PS50297">
    <property type="entry name" value="ANK_REP_REGION"/>
    <property type="match status" value="1"/>
</dbReference>
<dbReference type="EMBL" id="JAAIKR010000010">
    <property type="protein sequence ID" value="MBR9728453.1"/>
    <property type="molecule type" value="Genomic_DNA"/>
</dbReference>
<evidence type="ECO:0000256" key="1">
    <source>
        <dbReference type="ARBA" id="ARBA00022737"/>
    </source>
</evidence>
<feature type="repeat" description="ANK" evidence="3">
    <location>
        <begin position="259"/>
        <end position="291"/>
    </location>
</feature>
<evidence type="ECO:0000256" key="2">
    <source>
        <dbReference type="ARBA" id="ARBA00023043"/>
    </source>
</evidence>
<protein>
    <submittedName>
        <fullName evidence="4">Ankyrin repeat domain-containing protein</fullName>
    </submittedName>
</protein>
<dbReference type="SUPFAM" id="SSF48403">
    <property type="entry name" value="Ankyrin repeat"/>
    <property type="match status" value="1"/>
</dbReference>
<sequence>MRFPPLHQAIISNDYERFIQLIEQDNDVNQLDALMGNAPLHIAAQQRSEKWALVLIAAGAFINLQTPKHGVTPLMVGVWHRKPSVVKLLLEQPLVNTEVISTFGLKALDLVDFGASQKDEFGQTQANELQQLFARYFNQREALESSLTAYQIVTESKNDDEQKAAQLKALSEWSSLNTPSPVTASGNDEHTAVMVAARDDLTHSLRILMEHGGNQTTPDHYMKAIPLHKAAYNGRTDVIRLLADYPGFSETLNTQGPNNGYTPLHDAVWHGHVEAAKALVEAGCDTELKAFDGQTPLDLAKEYHYQDIIDFLERK</sequence>
<accession>A0ABS5I351</accession>
<dbReference type="PANTHER" id="PTHR24171:SF8">
    <property type="entry name" value="BRCA1-ASSOCIATED RING DOMAIN PROTEIN 1"/>
    <property type="match status" value="1"/>
</dbReference>
<reference evidence="4 5" key="1">
    <citation type="submission" date="2020-02" db="EMBL/GenBank/DDBJ databases">
        <title>Shewanella WXL01 sp. nov., a marine bacterium isolated from green algae in Luhuitou Fringing Reef (Northern South China Sea).</title>
        <authorList>
            <person name="Wang X."/>
        </authorList>
    </citation>
    <scope>NUCLEOTIDE SEQUENCE [LARGE SCALE GENOMIC DNA]</scope>
    <source>
        <strain evidence="4 5">MCCC 1A01895</strain>
    </source>
</reference>
<dbReference type="PROSITE" id="PS50088">
    <property type="entry name" value="ANK_REPEAT"/>
    <property type="match status" value="2"/>
</dbReference>